<accession>A0A5C3MLV8</accession>
<sequence>MRQHRGLVKRLRVDLAHTAPRNPPPRHQRHSSAARRSPPSPSPCHCRCRSRSQSSCPPSSCSLALLRYAAMNLSLARLEVLRDDCESVWRWEAVTEGF</sequence>
<gene>
    <name evidence="2" type="ORF">OE88DRAFT_1087993</name>
</gene>
<feature type="region of interest" description="Disordered" evidence="1">
    <location>
        <begin position="1"/>
        <end position="43"/>
    </location>
</feature>
<feature type="compositionally biased region" description="Basic residues" evidence="1">
    <location>
        <begin position="1"/>
        <end position="10"/>
    </location>
</feature>
<dbReference type="Proteomes" id="UP000305948">
    <property type="component" value="Unassembled WGS sequence"/>
</dbReference>
<evidence type="ECO:0000313" key="2">
    <source>
        <dbReference type="EMBL" id="TFK45867.1"/>
    </source>
</evidence>
<dbReference type="AlphaFoldDB" id="A0A5C3MLV8"/>
<evidence type="ECO:0000256" key="1">
    <source>
        <dbReference type="SAM" id="MobiDB-lite"/>
    </source>
</evidence>
<organism evidence="2 3">
    <name type="scientific">Heliocybe sulcata</name>
    <dbReference type="NCBI Taxonomy" id="5364"/>
    <lineage>
        <taxon>Eukaryota</taxon>
        <taxon>Fungi</taxon>
        <taxon>Dikarya</taxon>
        <taxon>Basidiomycota</taxon>
        <taxon>Agaricomycotina</taxon>
        <taxon>Agaricomycetes</taxon>
        <taxon>Gloeophyllales</taxon>
        <taxon>Gloeophyllaceae</taxon>
        <taxon>Heliocybe</taxon>
    </lineage>
</organism>
<dbReference type="EMBL" id="ML213536">
    <property type="protein sequence ID" value="TFK45867.1"/>
    <property type="molecule type" value="Genomic_DNA"/>
</dbReference>
<name>A0A5C3MLV8_9AGAM</name>
<evidence type="ECO:0000313" key="3">
    <source>
        <dbReference type="Proteomes" id="UP000305948"/>
    </source>
</evidence>
<reference evidence="2 3" key="1">
    <citation type="journal article" date="2019" name="Nat. Ecol. Evol.">
        <title>Megaphylogeny resolves global patterns of mushroom evolution.</title>
        <authorList>
            <person name="Varga T."/>
            <person name="Krizsan K."/>
            <person name="Foldi C."/>
            <person name="Dima B."/>
            <person name="Sanchez-Garcia M."/>
            <person name="Sanchez-Ramirez S."/>
            <person name="Szollosi G.J."/>
            <person name="Szarkandi J.G."/>
            <person name="Papp V."/>
            <person name="Albert L."/>
            <person name="Andreopoulos W."/>
            <person name="Angelini C."/>
            <person name="Antonin V."/>
            <person name="Barry K.W."/>
            <person name="Bougher N.L."/>
            <person name="Buchanan P."/>
            <person name="Buyck B."/>
            <person name="Bense V."/>
            <person name="Catcheside P."/>
            <person name="Chovatia M."/>
            <person name="Cooper J."/>
            <person name="Damon W."/>
            <person name="Desjardin D."/>
            <person name="Finy P."/>
            <person name="Geml J."/>
            <person name="Haridas S."/>
            <person name="Hughes K."/>
            <person name="Justo A."/>
            <person name="Karasinski D."/>
            <person name="Kautmanova I."/>
            <person name="Kiss B."/>
            <person name="Kocsube S."/>
            <person name="Kotiranta H."/>
            <person name="LaButti K.M."/>
            <person name="Lechner B.E."/>
            <person name="Liimatainen K."/>
            <person name="Lipzen A."/>
            <person name="Lukacs Z."/>
            <person name="Mihaltcheva S."/>
            <person name="Morgado L.N."/>
            <person name="Niskanen T."/>
            <person name="Noordeloos M.E."/>
            <person name="Ohm R.A."/>
            <person name="Ortiz-Santana B."/>
            <person name="Ovrebo C."/>
            <person name="Racz N."/>
            <person name="Riley R."/>
            <person name="Savchenko A."/>
            <person name="Shiryaev A."/>
            <person name="Soop K."/>
            <person name="Spirin V."/>
            <person name="Szebenyi C."/>
            <person name="Tomsovsky M."/>
            <person name="Tulloss R.E."/>
            <person name="Uehling J."/>
            <person name="Grigoriev I.V."/>
            <person name="Vagvolgyi C."/>
            <person name="Papp T."/>
            <person name="Martin F.M."/>
            <person name="Miettinen O."/>
            <person name="Hibbett D.S."/>
            <person name="Nagy L.G."/>
        </authorList>
    </citation>
    <scope>NUCLEOTIDE SEQUENCE [LARGE SCALE GENOMIC DNA]</scope>
    <source>
        <strain evidence="2 3">OMC1185</strain>
    </source>
</reference>
<proteinExistence type="predicted"/>
<keyword evidence="3" id="KW-1185">Reference proteome</keyword>
<protein>
    <submittedName>
        <fullName evidence="2">Uncharacterized protein</fullName>
    </submittedName>
</protein>
<feature type="compositionally biased region" description="Basic residues" evidence="1">
    <location>
        <begin position="24"/>
        <end position="33"/>
    </location>
</feature>